<dbReference type="GO" id="GO:0008270">
    <property type="term" value="F:zinc ion binding"/>
    <property type="evidence" value="ECO:0007669"/>
    <property type="project" value="InterPro"/>
</dbReference>
<evidence type="ECO:0000256" key="2">
    <source>
        <dbReference type="ARBA" id="ARBA00022833"/>
    </source>
</evidence>
<dbReference type="PANTHER" id="PTHR31944:SF131">
    <property type="entry name" value="HEME-RESPONSIVE ZINC FINGER TRANSCRIPTION FACTOR HAP1"/>
    <property type="match status" value="1"/>
</dbReference>
<dbReference type="OrthoDB" id="1747771at2759"/>
<keyword evidence="1" id="KW-0479">Metal-binding</keyword>
<feature type="compositionally biased region" description="Low complexity" evidence="7">
    <location>
        <begin position="7"/>
        <end position="20"/>
    </location>
</feature>
<dbReference type="SMART" id="SM00066">
    <property type="entry name" value="GAL4"/>
    <property type="match status" value="1"/>
</dbReference>
<feature type="region of interest" description="Disordered" evidence="7">
    <location>
        <begin position="176"/>
        <end position="197"/>
    </location>
</feature>
<evidence type="ECO:0000313" key="9">
    <source>
        <dbReference type="EMBL" id="KAG7662954.1"/>
    </source>
</evidence>
<evidence type="ECO:0000256" key="1">
    <source>
        <dbReference type="ARBA" id="ARBA00022723"/>
    </source>
</evidence>
<dbReference type="InterPro" id="IPR051430">
    <property type="entry name" value="Fungal_TF_Env_Response"/>
</dbReference>
<evidence type="ECO:0000256" key="6">
    <source>
        <dbReference type="ARBA" id="ARBA00023242"/>
    </source>
</evidence>
<evidence type="ECO:0000313" key="10">
    <source>
        <dbReference type="Proteomes" id="UP000694255"/>
    </source>
</evidence>
<keyword evidence="10" id="KW-1185">Reference proteome</keyword>
<protein>
    <recommendedName>
        <fullName evidence="8">Zn(2)-C6 fungal-type domain-containing protein</fullName>
    </recommendedName>
</protein>
<proteinExistence type="predicted"/>
<feature type="region of interest" description="Disordered" evidence="7">
    <location>
        <begin position="1"/>
        <end position="30"/>
    </location>
</feature>
<dbReference type="InterPro" id="IPR001138">
    <property type="entry name" value="Zn2Cys6_DnaBD"/>
</dbReference>
<gene>
    <name evidence="9" type="ORF">J8A68_003544</name>
</gene>
<dbReference type="Proteomes" id="UP000694255">
    <property type="component" value="Unassembled WGS sequence"/>
</dbReference>
<keyword evidence="2" id="KW-0862">Zinc</keyword>
<dbReference type="Pfam" id="PF00172">
    <property type="entry name" value="Zn_clus"/>
    <property type="match status" value="1"/>
</dbReference>
<dbReference type="RefSeq" id="XP_049263187.1">
    <property type="nucleotide sequence ID" value="XM_049407411.1"/>
</dbReference>
<name>A0A8J5Q8R6_9ASCO</name>
<accession>A0A8J5Q8R6</accession>
<dbReference type="PANTHER" id="PTHR31944">
    <property type="entry name" value="HEME-RESPONSIVE ZINC FINGER TRANSCRIPTION FACTOR HAP1"/>
    <property type="match status" value="1"/>
</dbReference>
<dbReference type="GeneID" id="73470344"/>
<dbReference type="GO" id="GO:0000978">
    <property type="term" value="F:RNA polymerase II cis-regulatory region sequence-specific DNA binding"/>
    <property type="evidence" value="ECO:0007669"/>
    <property type="project" value="TreeGrafter"/>
</dbReference>
<sequence length="877" mass="102632">MEDSRESSFINQSSSSASTSPPTEIPIPHLSGNFNIKHSNSDYCGAGGGIGNKPKRQRRSYSCGPCKLLKIKCDLQIPCSSCKKFKRISRCLLQPPQPPSQEELNKIKQRKTRTNIKKLKLTGTTIGSPNVSTSSSTVNNEIVTAYNSNLESIPSLINRMSTVSKSSHHHIHNVAKKKKKNLSISHPSGHLRLQPEPIDMKSKPPIAFITSQFGQNITSSPSQLHQQQQLQEQYPYANDNLLDRLYYQDTFRMYELTMVDIRRIKRLLPNNFNIFEQLFEIYKSSLNVIIHDLQNLSEIKQQSKLIYYRILNINDELNLASSISFNMIELRQLSLMFLILVNGFYLKEFDDLKNFLIEPTIFKPKEDIINDWIKISKFIKLKILSYDTLTDLIYLIDWYLIIKNYYSYSNLIVDNYLEFNNLLNYIVLNNDFIELLEDPGKESTPESEEEHEEHEEPADIHPDDNESNDDEIDDIQYPNSKEFKLLAKYWIQIRLVEIEYTFFQFKGSLLVSNQLKNTLVPHERLLSVVYPNETRSLHVFSIKIWGLYYRQSKRYSTSIRDIIKNYLLLYSNVAEVLKDELNDYSQSIRRSISTNQEVVITDKDLELVIKNQQVGVLFIRWLAFIRIESKYFPSLRYFSYFTSMINLFNHFNIIDNNVQGKLLWILIDKYPIHYIKSFYQCLTYQGIFLIILTNSIGLNLNYKINLSRFYNIILNQFKLTLNKFLNFNHKVNHLRFFNLTNSLLIEFANILDNNNQSTTTTTTTTSIILKYENLSDLVYNLKSIIHPEQWELLMNFYFGSQDNFIRYIEKVWDLFEFLKLSTVNQANNTQQILITQNLKFDDASIESLIGNLTGFVFDNEVVNEYMKTCVDPYISKD</sequence>
<dbReference type="GO" id="GO:0005634">
    <property type="term" value="C:nucleus"/>
    <property type="evidence" value="ECO:0007669"/>
    <property type="project" value="TreeGrafter"/>
</dbReference>
<dbReference type="AlphaFoldDB" id="A0A8J5Q8R6"/>
<dbReference type="CDD" id="cd00067">
    <property type="entry name" value="GAL4"/>
    <property type="match status" value="1"/>
</dbReference>
<keyword evidence="6" id="KW-0539">Nucleus</keyword>
<comment type="caution">
    <text evidence="9">The sequence shown here is derived from an EMBL/GenBank/DDBJ whole genome shotgun (WGS) entry which is preliminary data.</text>
</comment>
<dbReference type="EMBL" id="JAGSYN010000157">
    <property type="protein sequence ID" value="KAG7662954.1"/>
    <property type="molecule type" value="Genomic_DNA"/>
</dbReference>
<evidence type="ECO:0000256" key="7">
    <source>
        <dbReference type="SAM" id="MobiDB-lite"/>
    </source>
</evidence>
<reference evidence="9 10" key="1">
    <citation type="journal article" date="2021" name="DNA Res.">
        <title>Genome analysis of Candida subhashii reveals its hybrid nature and dual mitochondrial genome conformations.</title>
        <authorList>
            <person name="Mixao V."/>
            <person name="Hegedusova E."/>
            <person name="Saus E."/>
            <person name="Pryszcz L.P."/>
            <person name="Cillingova A."/>
            <person name="Nosek J."/>
            <person name="Gabaldon T."/>
        </authorList>
    </citation>
    <scope>NUCLEOTIDE SEQUENCE [LARGE SCALE GENOMIC DNA]</scope>
    <source>
        <strain evidence="9 10">CBS 10753</strain>
    </source>
</reference>
<feature type="domain" description="Zn(2)-C6 fungal-type" evidence="8">
    <location>
        <begin position="62"/>
        <end position="93"/>
    </location>
</feature>
<evidence type="ECO:0000256" key="5">
    <source>
        <dbReference type="ARBA" id="ARBA00023163"/>
    </source>
</evidence>
<feature type="compositionally biased region" description="Acidic residues" evidence="7">
    <location>
        <begin position="445"/>
        <end position="456"/>
    </location>
</feature>
<keyword evidence="5" id="KW-0804">Transcription</keyword>
<organism evidence="9 10">
    <name type="scientific">[Candida] subhashii</name>
    <dbReference type="NCBI Taxonomy" id="561895"/>
    <lineage>
        <taxon>Eukaryota</taxon>
        <taxon>Fungi</taxon>
        <taxon>Dikarya</taxon>
        <taxon>Ascomycota</taxon>
        <taxon>Saccharomycotina</taxon>
        <taxon>Pichiomycetes</taxon>
        <taxon>Debaryomycetaceae</taxon>
        <taxon>Spathaspora</taxon>
    </lineage>
</organism>
<feature type="region of interest" description="Disordered" evidence="7">
    <location>
        <begin position="439"/>
        <end position="473"/>
    </location>
</feature>
<evidence type="ECO:0000256" key="4">
    <source>
        <dbReference type="ARBA" id="ARBA00023125"/>
    </source>
</evidence>
<dbReference type="PROSITE" id="PS00463">
    <property type="entry name" value="ZN2_CY6_FUNGAL_1"/>
    <property type="match status" value="1"/>
</dbReference>
<evidence type="ECO:0000256" key="3">
    <source>
        <dbReference type="ARBA" id="ARBA00023015"/>
    </source>
</evidence>
<dbReference type="GO" id="GO:0001228">
    <property type="term" value="F:DNA-binding transcription activator activity, RNA polymerase II-specific"/>
    <property type="evidence" value="ECO:0007669"/>
    <property type="project" value="TreeGrafter"/>
</dbReference>
<keyword evidence="4" id="KW-0238">DNA-binding</keyword>
<dbReference type="PROSITE" id="PS50048">
    <property type="entry name" value="ZN2_CY6_FUNGAL_2"/>
    <property type="match status" value="1"/>
</dbReference>
<evidence type="ECO:0000259" key="8">
    <source>
        <dbReference type="PROSITE" id="PS50048"/>
    </source>
</evidence>
<keyword evidence="3" id="KW-0805">Transcription regulation</keyword>